<dbReference type="InterPro" id="IPR001789">
    <property type="entry name" value="Sig_transdc_resp-reg_receiver"/>
</dbReference>
<dbReference type="Pfam" id="PF13191">
    <property type="entry name" value="AAA_16"/>
    <property type="match status" value="1"/>
</dbReference>
<dbReference type="PANTHER" id="PTHR45339">
    <property type="entry name" value="HYBRID SIGNAL TRANSDUCTION HISTIDINE KINASE J"/>
    <property type="match status" value="1"/>
</dbReference>
<feature type="domain" description="Protein kinase" evidence="11">
    <location>
        <begin position="73"/>
        <end position="392"/>
    </location>
</feature>
<dbReference type="SMART" id="SM00448">
    <property type="entry name" value="REC"/>
    <property type="match status" value="1"/>
</dbReference>
<dbReference type="SUPFAM" id="SSF52172">
    <property type="entry name" value="CheY-like"/>
    <property type="match status" value="1"/>
</dbReference>
<feature type="compositionally biased region" description="Low complexity" evidence="10">
    <location>
        <begin position="2300"/>
        <end position="2309"/>
    </location>
</feature>
<evidence type="ECO:0000256" key="3">
    <source>
        <dbReference type="ARBA" id="ARBA00022553"/>
    </source>
</evidence>
<dbReference type="EC" id="2.7.13.3" evidence="2"/>
<dbReference type="SUPFAM" id="SSF52540">
    <property type="entry name" value="P-loop containing nucleoside triphosphate hydrolases"/>
    <property type="match status" value="1"/>
</dbReference>
<keyword evidence="8" id="KW-0902">Two-component regulatory system</keyword>
<keyword evidence="15" id="KW-1185">Reference proteome</keyword>
<dbReference type="InterPro" id="IPR029016">
    <property type="entry name" value="GAF-like_dom_sf"/>
</dbReference>
<accession>A0A1C7NAE6</accession>
<dbReference type="PANTHER" id="PTHR45339:SF1">
    <property type="entry name" value="HYBRID SIGNAL TRANSDUCTION HISTIDINE KINASE J"/>
    <property type="match status" value="1"/>
</dbReference>
<evidence type="ECO:0000259" key="12">
    <source>
        <dbReference type="PROSITE" id="PS50109"/>
    </source>
</evidence>
<dbReference type="InterPro" id="IPR004358">
    <property type="entry name" value="Sig_transdc_His_kin-like_C"/>
</dbReference>
<evidence type="ECO:0000313" key="14">
    <source>
        <dbReference type="EMBL" id="OBZ86102.1"/>
    </source>
</evidence>
<dbReference type="PROSITE" id="PS50011">
    <property type="entry name" value="PROTEIN_KINASE_DOM"/>
    <property type="match status" value="1"/>
</dbReference>
<dbReference type="OrthoDB" id="60033at2759"/>
<proteinExistence type="predicted"/>
<evidence type="ECO:0000256" key="9">
    <source>
        <dbReference type="PROSITE-ProRule" id="PRU00169"/>
    </source>
</evidence>
<dbReference type="PROSITE" id="PS50109">
    <property type="entry name" value="HIS_KIN"/>
    <property type="match status" value="1"/>
</dbReference>
<reference evidence="14 15" key="1">
    <citation type="submission" date="2016-03" db="EMBL/GenBank/DDBJ databases">
        <title>Choanephora cucurbitarum.</title>
        <authorList>
            <person name="Min B."/>
            <person name="Park H."/>
            <person name="Park J.-H."/>
            <person name="Shin H.-D."/>
            <person name="Choi I.-G."/>
        </authorList>
    </citation>
    <scope>NUCLEOTIDE SEQUENCE [LARGE SCALE GENOMIC DNA]</scope>
    <source>
        <strain evidence="14 15">KUS-F28377</strain>
    </source>
</reference>
<evidence type="ECO:0000256" key="2">
    <source>
        <dbReference type="ARBA" id="ARBA00012438"/>
    </source>
</evidence>
<dbReference type="CDD" id="cd17546">
    <property type="entry name" value="REC_hyHK_CKI1_RcsC-like"/>
    <property type="match status" value="1"/>
</dbReference>
<keyword evidence="7" id="KW-0067">ATP-binding</keyword>
<keyword evidence="4" id="KW-0808">Transferase</keyword>
<evidence type="ECO:0000256" key="5">
    <source>
        <dbReference type="ARBA" id="ARBA00022741"/>
    </source>
</evidence>
<dbReference type="InterPro" id="IPR003661">
    <property type="entry name" value="HisK_dim/P_dom"/>
</dbReference>
<dbReference type="InterPro" id="IPR003594">
    <property type="entry name" value="HATPase_dom"/>
</dbReference>
<dbReference type="InterPro" id="IPR027417">
    <property type="entry name" value="P-loop_NTPase"/>
</dbReference>
<dbReference type="FunFam" id="3.30.565.10:FF:000010">
    <property type="entry name" value="Sensor histidine kinase RcsC"/>
    <property type="match status" value="1"/>
</dbReference>
<dbReference type="InParanoid" id="A0A1C7NAE6"/>
<evidence type="ECO:0000259" key="13">
    <source>
        <dbReference type="PROSITE" id="PS50110"/>
    </source>
</evidence>
<dbReference type="Gene3D" id="3.30.450.40">
    <property type="match status" value="1"/>
</dbReference>
<dbReference type="Gene3D" id="3.40.50.300">
    <property type="entry name" value="P-loop containing nucleotide triphosphate hydrolases"/>
    <property type="match status" value="1"/>
</dbReference>
<dbReference type="STRING" id="101091.A0A1C7NAE6"/>
<dbReference type="PROSITE" id="PS50110">
    <property type="entry name" value="RESPONSE_REGULATORY"/>
    <property type="match status" value="1"/>
</dbReference>
<dbReference type="Pfam" id="PF00072">
    <property type="entry name" value="Response_reg"/>
    <property type="match status" value="1"/>
</dbReference>
<dbReference type="InterPro" id="IPR003018">
    <property type="entry name" value="GAF"/>
</dbReference>
<dbReference type="Gene3D" id="1.10.510.10">
    <property type="entry name" value="Transferase(Phosphotransferase) domain 1"/>
    <property type="match status" value="1"/>
</dbReference>
<dbReference type="CDD" id="cd00082">
    <property type="entry name" value="HisKA"/>
    <property type="match status" value="1"/>
</dbReference>
<keyword evidence="6 14" id="KW-0418">Kinase</keyword>
<dbReference type="Gene3D" id="3.30.565.10">
    <property type="entry name" value="Histidine kinase-like ATPase, C-terminal domain"/>
    <property type="match status" value="1"/>
</dbReference>
<feature type="modified residue" description="4-aspartylphosphate" evidence="9">
    <location>
        <position position="2439"/>
    </location>
</feature>
<evidence type="ECO:0000256" key="7">
    <source>
        <dbReference type="ARBA" id="ARBA00022840"/>
    </source>
</evidence>
<dbReference type="SUPFAM" id="SSF55781">
    <property type="entry name" value="GAF domain-like"/>
    <property type="match status" value="1"/>
</dbReference>
<feature type="domain" description="Histidine kinase" evidence="12">
    <location>
        <begin position="1893"/>
        <end position="2118"/>
    </location>
</feature>
<dbReference type="FunFam" id="1.10.287.130:FF:000002">
    <property type="entry name" value="Two-component osmosensing histidine kinase"/>
    <property type="match status" value="1"/>
</dbReference>
<keyword evidence="5" id="KW-0547">Nucleotide-binding</keyword>
<evidence type="ECO:0000256" key="4">
    <source>
        <dbReference type="ARBA" id="ARBA00022679"/>
    </source>
</evidence>
<feature type="compositionally biased region" description="Polar residues" evidence="10">
    <location>
        <begin position="1623"/>
        <end position="1633"/>
    </location>
</feature>
<dbReference type="Pfam" id="PF00069">
    <property type="entry name" value="Pkinase"/>
    <property type="match status" value="1"/>
</dbReference>
<dbReference type="SMART" id="SM00387">
    <property type="entry name" value="HATPase_c"/>
    <property type="match status" value="1"/>
</dbReference>
<feature type="compositionally biased region" description="Basic and acidic residues" evidence="10">
    <location>
        <begin position="2336"/>
        <end position="2345"/>
    </location>
</feature>
<name>A0A1C7NAE6_9FUNG</name>
<sequence length="2517" mass="285367">MIVFYAYWAISIASYSVKLRIKLKLMMYNQGIANPSLMLPMMTNIMPTQTGPIVTGTEIVLTFEINIPNYTFGKAVELAGAGGLIAVSIGKRNKDNKVILAKLSPHSVRLEREYYVTKRLYSIPGGEKYVPNAIEYVSLVQDGLAALLYTDVEPNDYIYFEQDQAPNYFSLYYLAQLTQMTLWQENEPKRDCDQIKFELFLSFSIECCSTLQFLHENGVVHGELRPSAFMLRYQKELTTKIWNFGGGLNSYEELLLTTSRWRSYMSHDHDEDRSMNLKTFNNNPSRFYSPKEFKSSLVYVSPEQTGRTSNALDHRADLYSLGIMFFIVLTHTPPFQGTAMHVIHLILSKNVPLVHTMRNDVPPVMSLIIDKLTRKAVDERYDSAYGLREDLYECQRRLKAAESDEALVYFPLGLNDINPVFKVSDAMYGRDHEAQLIRTIVENTHQFHQQAKKKAQQIHPDTTKEDNSALKEADNLRVNSSTSLDHTVCEVIVLKGPGGIGKSTLVSSLNVQARQYGYTACAKFDKNQKRPYNGLLKCLSSILRQLLTESEHVVREFYKDLKHNLGPQFSNVRLMVNMVPELKPILCDSQDNDTNLDDDALSSILNTETRFHSIYLNIIRAIAKRKLLTLCLDDLQEADESSIRLINAFISSRTTALVILTFRDGLETPKRVVEILEKCNNPVTNIQLHPLTLDDFKDLVLNTFYNISANSLDQNKTAVQEHTETIMPLVTIIYHWTRGNPFYAKQFLKHVKRKDDIWFDWNEKHWKFRLDNIKGLMDAQKGDTPPNRIARRSSHDMFHLGVDQAKQLNSTHPTDHTFGVRNLVSHLKSLDVNARCFLKWASLLGHVFNFKRIKWLMLTTTEEDQTASHLRLSDSEENETYELQENQAMLGLQVALNEGVIQYNSGNEFCFIHDRYYQAAAMLITDSSQHESMHLKIGQMLMLEEEQEGQEEDNVFMMADHFLKSVRLIAMMNKRKPYRDVLIRAANEATLSGALEMSAGYYECALSLLDPDMDKRWQDDVDSSFTETLSLYMKILELKLLNNKDFHDTMTGHITTTTTTHKEENMIDNHKVVDQTTSLVADGNKLVKATTFIMQDEMRDNMIQQIMERTKDKPYERSQAWRIQARIYFQQSQYRKGIHNILEGLEELGIVVDTNITEQEVLNYYQLIKQKIIQSGFDALMESGSCQSSKQIAVMTLLNEACTGAYWVNPILVDFFGLKLCELSLQYGYTPASGGGFIWVGCTATRVSEFTFAAELGKFGVALCEKYAGNSEIARAIIVYHSLLAQWTGVHVREYIYQYQRAYKYAIAGGDQLYSSMALFHVATTLYWTSSNLFDLHWHLNHSLEECSKGSSKDVLILNISLWRSVMVFQGRTDITQDPEKLMNDPDNSFDEPSFVEDLKSQSVNSGNPLNWHYSFKMILLFHFGFAKAASELGFKIFDNSINEMVHRHVGIAMYYHSISIVESLRDPNLDTATREKYTRQLYKNEKKLNDLATYSEVNYRMYHKIVQAQISTLDLNNLSHTLQLYNEVMELALKGKWHSFLGLTFELASEHYMRCGLSQLAVPTLSRSIEFYARWGAIGKVQYLEKKYSKELQGQVVSGKEDMSVQTEDVIVGTTTVAEKNATVWDNNSSDGNTHDSSLKESYNEDNSSPNEDNRPEDTGESSVSDTVYPEDLKRVREDALFSLDMVDLASIIKSSQVISNEMNSFDELLKKMMGIIMVNSGAESGAIIIKEGHFGIAAYSVRSSDTCQTYEPLLALCDDDDKILTPIVHYVIHTTTSLFISNVQADTRFSIGEKRAAVICMPIMHKNSLVGVLYLQANLNAFTRKHANVLSILCDQIGISITNALLFKSVQQATKANSLMIQSQVKALEEARASKEQALRATKMKSNFLANMSHELRTPFSGFYGMISLLSETRLDPEQREFVTIAKQSCEMLLHIIDDLLDFSKLEAHKVKLLHGLFHIEDLIADRLELLITLATNKNVELSYFIDPDVPSMVFGDGNRIGQILMNLIGNAIKFTHHGEVVVHCGLDTSTELVEPDNIVLKISVRDTGIGMSEEEIKGLFLPFSQVDGSTTRNFGGTGLGLSICLQLVKLMHGDIHVDSVVNEGSTFSFTIQVKSSDAVSEVDASYDSRCNTINELRQQLGQPRLLVLSSERAYLMIQGFIPWMEHIDHTSHADEAIEIAKRNIYDCVVIDSTNPDVFCNFVKSAEETGINKTRVLVLLAPAVDTIRRHLVNTASREIMKDQRTHYQANSFHYYLFHPLVARLSKPIRTIKLLNALATLLSTRSDHLNEPLPSPGESSQLISSSNSIDTVASSDIPSSAHSLPPRDTNQHSSEMIDSHKTADATEESSSSSNTSPPPMLVTPPYSRMNHEAFSPEELALFKGRKILVAEDNFIAQRLIVKQLSRLGFMVEKCNNGFECYDTWKSRGPGYFLLAWIDHHMPGCDGLEATRKIRRHEKEMSYSPALPIIALTADIQLTAQQSCLEAGMNDYVTKPLMQKDLATILRKYCLGPTVLQ</sequence>
<feature type="compositionally biased region" description="Basic and acidic residues" evidence="10">
    <location>
        <begin position="1634"/>
        <end position="1644"/>
    </location>
</feature>
<dbReference type="InterPro" id="IPR011009">
    <property type="entry name" value="Kinase-like_dom_sf"/>
</dbReference>
<dbReference type="SMART" id="SM00220">
    <property type="entry name" value="S_TKc"/>
    <property type="match status" value="1"/>
</dbReference>
<dbReference type="SUPFAM" id="SSF55874">
    <property type="entry name" value="ATPase domain of HSP90 chaperone/DNA topoisomerase II/histidine kinase"/>
    <property type="match status" value="1"/>
</dbReference>
<dbReference type="SMART" id="SM00388">
    <property type="entry name" value="HisKA"/>
    <property type="match status" value="1"/>
</dbReference>
<dbReference type="SUPFAM" id="SSF47384">
    <property type="entry name" value="Homodimeric domain of signal transducing histidine kinase"/>
    <property type="match status" value="1"/>
</dbReference>
<evidence type="ECO:0000259" key="11">
    <source>
        <dbReference type="PROSITE" id="PS50011"/>
    </source>
</evidence>
<evidence type="ECO:0000256" key="10">
    <source>
        <dbReference type="SAM" id="MobiDB-lite"/>
    </source>
</evidence>
<dbReference type="Pfam" id="PF01590">
    <property type="entry name" value="GAF"/>
    <property type="match status" value="1"/>
</dbReference>
<feature type="region of interest" description="Disordered" evidence="10">
    <location>
        <begin position="1623"/>
        <end position="1670"/>
    </location>
</feature>
<protein>
    <recommendedName>
        <fullName evidence="2">histidine kinase</fullName>
        <ecNumber evidence="2">2.7.13.3</ecNumber>
    </recommendedName>
</protein>
<gene>
    <name evidence="14" type="primary">mak2_2</name>
    <name evidence="14" type="ORF">A0J61_05845</name>
</gene>
<comment type="caution">
    <text evidence="14">The sequence shown here is derived from an EMBL/GenBank/DDBJ whole genome shotgun (WGS) entry which is preliminary data.</text>
</comment>
<feature type="domain" description="Response regulatory" evidence="13">
    <location>
        <begin position="2387"/>
        <end position="2510"/>
    </location>
</feature>
<dbReference type="PRINTS" id="PR00344">
    <property type="entry name" value="BCTRLSENSOR"/>
</dbReference>
<feature type="compositionally biased region" description="Polar residues" evidence="10">
    <location>
        <begin position="2310"/>
        <end position="2323"/>
    </location>
</feature>
<dbReference type="Pfam" id="PF00512">
    <property type="entry name" value="HisKA"/>
    <property type="match status" value="1"/>
</dbReference>
<dbReference type="GO" id="GO:0000155">
    <property type="term" value="F:phosphorelay sensor kinase activity"/>
    <property type="evidence" value="ECO:0007669"/>
    <property type="project" value="InterPro"/>
</dbReference>
<dbReference type="SMART" id="SM00065">
    <property type="entry name" value="GAF"/>
    <property type="match status" value="1"/>
</dbReference>
<dbReference type="Pfam" id="PF02518">
    <property type="entry name" value="HATPase_c"/>
    <property type="match status" value="1"/>
</dbReference>
<dbReference type="InterPro" id="IPR000719">
    <property type="entry name" value="Prot_kinase_dom"/>
</dbReference>
<dbReference type="Proteomes" id="UP000093000">
    <property type="component" value="Unassembled WGS sequence"/>
</dbReference>
<comment type="catalytic activity">
    <reaction evidence="1">
        <text>ATP + protein L-histidine = ADP + protein N-phospho-L-histidine.</text>
        <dbReference type="EC" id="2.7.13.3"/>
    </reaction>
</comment>
<dbReference type="Gene3D" id="1.10.287.130">
    <property type="match status" value="1"/>
</dbReference>
<dbReference type="InterPro" id="IPR041664">
    <property type="entry name" value="AAA_16"/>
</dbReference>
<dbReference type="InterPro" id="IPR036890">
    <property type="entry name" value="HATPase_C_sf"/>
</dbReference>
<evidence type="ECO:0000256" key="8">
    <source>
        <dbReference type="ARBA" id="ARBA00023012"/>
    </source>
</evidence>
<feature type="region of interest" description="Disordered" evidence="10">
    <location>
        <begin position="2290"/>
        <end position="2365"/>
    </location>
</feature>
<evidence type="ECO:0000256" key="1">
    <source>
        <dbReference type="ARBA" id="ARBA00000085"/>
    </source>
</evidence>
<dbReference type="GO" id="GO:0005524">
    <property type="term" value="F:ATP binding"/>
    <property type="evidence" value="ECO:0007669"/>
    <property type="project" value="UniProtKB-KW"/>
</dbReference>
<dbReference type="InterPro" id="IPR011006">
    <property type="entry name" value="CheY-like_superfamily"/>
</dbReference>
<evidence type="ECO:0000256" key="6">
    <source>
        <dbReference type="ARBA" id="ARBA00022777"/>
    </source>
</evidence>
<keyword evidence="3 9" id="KW-0597">Phosphoprotein</keyword>
<dbReference type="InterPro" id="IPR036097">
    <property type="entry name" value="HisK_dim/P_sf"/>
</dbReference>
<dbReference type="EMBL" id="LUGH01000328">
    <property type="protein sequence ID" value="OBZ86102.1"/>
    <property type="molecule type" value="Genomic_DNA"/>
</dbReference>
<dbReference type="Gene3D" id="3.40.50.2300">
    <property type="match status" value="1"/>
</dbReference>
<dbReference type="SUPFAM" id="SSF56112">
    <property type="entry name" value="Protein kinase-like (PK-like)"/>
    <property type="match status" value="1"/>
</dbReference>
<organism evidence="14 15">
    <name type="scientific">Choanephora cucurbitarum</name>
    <dbReference type="NCBI Taxonomy" id="101091"/>
    <lineage>
        <taxon>Eukaryota</taxon>
        <taxon>Fungi</taxon>
        <taxon>Fungi incertae sedis</taxon>
        <taxon>Mucoromycota</taxon>
        <taxon>Mucoromycotina</taxon>
        <taxon>Mucoromycetes</taxon>
        <taxon>Mucorales</taxon>
        <taxon>Mucorineae</taxon>
        <taxon>Choanephoraceae</taxon>
        <taxon>Choanephoroideae</taxon>
        <taxon>Choanephora</taxon>
    </lineage>
</organism>
<dbReference type="InterPro" id="IPR005467">
    <property type="entry name" value="His_kinase_dom"/>
</dbReference>
<dbReference type="CDD" id="cd16922">
    <property type="entry name" value="HATPase_EvgS-ArcB-TorS-like"/>
    <property type="match status" value="1"/>
</dbReference>
<evidence type="ECO:0000313" key="15">
    <source>
        <dbReference type="Proteomes" id="UP000093000"/>
    </source>
</evidence>